<dbReference type="Pfam" id="PF07419">
    <property type="entry name" value="PilM"/>
    <property type="match status" value="1"/>
</dbReference>
<accession>A4JVI1</accession>
<keyword evidence="1" id="KW-0614">Plasmid</keyword>
<dbReference type="AlphaFoldDB" id="A4JVI1"/>
<geneLocation type="plasmid" evidence="1 2">
    <name>pBVIE03</name>
</geneLocation>
<dbReference type="Gene3D" id="3.30.1300.90">
    <property type="entry name" value="PilM protein, N-terminal domain"/>
    <property type="match status" value="1"/>
</dbReference>
<reference evidence="1 2" key="1">
    <citation type="submission" date="2007-03" db="EMBL/GenBank/DDBJ databases">
        <title>Complete sequence of plasmid pBVIE03 of Burkholderia vietnamiensis G4.</title>
        <authorList>
            <consortium name="US DOE Joint Genome Institute"/>
            <person name="Copeland A."/>
            <person name="Lucas S."/>
            <person name="Lapidus A."/>
            <person name="Barry K."/>
            <person name="Detter J.C."/>
            <person name="Glavina del Rio T."/>
            <person name="Hammon N."/>
            <person name="Israni S."/>
            <person name="Dalin E."/>
            <person name="Tice H."/>
            <person name="Pitluck S."/>
            <person name="Chain P."/>
            <person name="Malfatti S."/>
            <person name="Shin M."/>
            <person name="Vergez L."/>
            <person name="Schmutz J."/>
            <person name="Larimer F."/>
            <person name="Land M."/>
            <person name="Hauser L."/>
            <person name="Kyrpides N."/>
            <person name="Tiedje J."/>
            <person name="Richardson P."/>
        </authorList>
    </citation>
    <scope>NUCLEOTIDE SEQUENCE [LARGE SCALE GENOMIC DNA]</scope>
    <source>
        <strain evidence="2">G4 / LMG 22486</strain>
        <plasmid evidence="1 2">pBVIE03</plasmid>
    </source>
</reference>
<dbReference type="Proteomes" id="UP000002287">
    <property type="component" value="Plasmid pBVIE03"/>
</dbReference>
<dbReference type="Gene3D" id="6.20.120.30">
    <property type="entry name" value="PilM protein, C-terminal domain"/>
    <property type="match status" value="1"/>
</dbReference>
<proteinExistence type="predicted"/>
<organism evidence="1 2">
    <name type="scientific">Burkholderia vietnamiensis (strain G4 / LMG 22486)</name>
    <name type="common">Burkholderia cepacia (strain R1808)</name>
    <dbReference type="NCBI Taxonomy" id="269482"/>
    <lineage>
        <taxon>Bacteria</taxon>
        <taxon>Pseudomonadati</taxon>
        <taxon>Pseudomonadota</taxon>
        <taxon>Betaproteobacteria</taxon>
        <taxon>Burkholderiales</taxon>
        <taxon>Burkholderiaceae</taxon>
        <taxon>Burkholderia</taxon>
        <taxon>Burkholderia cepacia complex</taxon>
    </lineage>
</organism>
<dbReference type="InterPro" id="IPR041883">
    <property type="entry name" value="PilM_N-ter"/>
</dbReference>
<dbReference type="InterPro" id="IPR009987">
    <property type="entry name" value="IM_PilM"/>
</dbReference>
<protein>
    <submittedName>
        <fullName evidence="1">PilM protein, putative</fullName>
    </submittedName>
</protein>
<evidence type="ECO:0000313" key="1">
    <source>
        <dbReference type="EMBL" id="ABO60284.1"/>
    </source>
</evidence>
<name>A4JVI1_BURVG</name>
<dbReference type="InterPro" id="IPR041884">
    <property type="entry name" value="PilM_C-ter"/>
</dbReference>
<dbReference type="HOGENOM" id="CLU_144873_0_0_4"/>
<evidence type="ECO:0000313" key="2">
    <source>
        <dbReference type="Proteomes" id="UP000002287"/>
    </source>
</evidence>
<gene>
    <name evidence="1" type="ordered locus">Bcep1808_7407</name>
</gene>
<sequence length="150" mass="15625">MIGFIPLVAIFIFFQMMVSLTSVDDGKIAVAQSDTVTVGQSMLALHGFAALYASQNPGYSGYANDATLGSPSWYNRPTYVATYLNGGKAYVYYNGPVQGLPAYLVATSGDIYGAGINQNGVLVSPSALPSDTASLTIPSQVPNGSVVVMP</sequence>
<dbReference type="EMBL" id="CP000619">
    <property type="protein sequence ID" value="ABO60284.1"/>
    <property type="molecule type" value="Genomic_DNA"/>
</dbReference>
<dbReference type="KEGG" id="bvi:Bcep1808_7407"/>